<name>A0A6J4SHH1_9ACTN</name>
<dbReference type="EMBL" id="CADCVJ010000238">
    <property type="protein sequence ID" value="CAA9495980.1"/>
    <property type="molecule type" value="Genomic_DNA"/>
</dbReference>
<gene>
    <name evidence="1" type="ORF">AVDCRST_MAG38-2910</name>
</gene>
<reference evidence="1" key="1">
    <citation type="submission" date="2020-02" db="EMBL/GenBank/DDBJ databases">
        <authorList>
            <person name="Meier V. D."/>
        </authorList>
    </citation>
    <scope>NUCLEOTIDE SEQUENCE</scope>
    <source>
        <strain evidence="1">AVDCRST_MAG38</strain>
    </source>
</reference>
<accession>A0A6J4SHH1</accession>
<sequence>MLKPLLLSASALVALVVAVLGAAELLHWRYRRLRRARRADTAAAFAAHFRADAVSDEVALAVRAYFAQVTGLADFPVRPSDDLLGTYNLATEDVQDAVAVIASEVECAPPRALPRDEWRTVHTVADLVGVVHRLRRAVEVGQAAARGRAAARAG</sequence>
<organism evidence="1">
    <name type="scientific">uncultured Solirubrobacteraceae bacterium</name>
    <dbReference type="NCBI Taxonomy" id="1162706"/>
    <lineage>
        <taxon>Bacteria</taxon>
        <taxon>Bacillati</taxon>
        <taxon>Actinomycetota</taxon>
        <taxon>Thermoleophilia</taxon>
        <taxon>Solirubrobacterales</taxon>
        <taxon>Solirubrobacteraceae</taxon>
        <taxon>environmental samples</taxon>
    </lineage>
</organism>
<protein>
    <submittedName>
        <fullName evidence="1">Uncharacterized protein</fullName>
    </submittedName>
</protein>
<proteinExistence type="predicted"/>
<evidence type="ECO:0000313" key="1">
    <source>
        <dbReference type="EMBL" id="CAA9495980.1"/>
    </source>
</evidence>
<dbReference type="AlphaFoldDB" id="A0A6J4SHH1"/>